<dbReference type="InterPro" id="IPR001412">
    <property type="entry name" value="aa-tRNA-synth_I_CS"/>
</dbReference>
<reference evidence="10" key="1">
    <citation type="journal article" date="2014" name="Nat. Commun.">
        <title>The emerging biofuel crop Camelina sativa retains a highly undifferentiated hexaploid genome structure.</title>
        <authorList>
            <person name="Kagale S."/>
            <person name="Koh C."/>
            <person name="Nixon J."/>
            <person name="Bollina V."/>
            <person name="Clarke W.E."/>
            <person name="Tuteja R."/>
            <person name="Spillane C."/>
            <person name="Robinson S.J."/>
            <person name="Links M.G."/>
            <person name="Clarke C."/>
            <person name="Higgins E.E."/>
            <person name="Huebert T."/>
            <person name="Sharpe A.G."/>
            <person name="Parkin I.A."/>
        </authorList>
    </citation>
    <scope>NUCLEOTIDE SEQUENCE [LARGE SCALE GENOMIC DNA]</scope>
    <source>
        <strain evidence="10">cv. DH55</strain>
    </source>
</reference>
<evidence type="ECO:0000256" key="2">
    <source>
        <dbReference type="ARBA" id="ARBA00022598"/>
    </source>
</evidence>
<dbReference type="SUPFAM" id="SSF47323">
    <property type="entry name" value="Anticodon-binding domain of a subclass of class I aminoacyl-tRNA synthetases"/>
    <property type="match status" value="1"/>
</dbReference>
<evidence type="ECO:0000256" key="5">
    <source>
        <dbReference type="ARBA" id="ARBA00022917"/>
    </source>
</evidence>
<evidence type="ECO:0000313" key="10">
    <source>
        <dbReference type="Proteomes" id="UP000694864"/>
    </source>
</evidence>
<dbReference type="PANTHER" id="PTHR11956">
    <property type="entry name" value="ARGINYL-TRNA SYNTHETASE"/>
    <property type="match status" value="1"/>
</dbReference>
<feature type="domain" description="Arginyl-tRNA synthetase catalytic core" evidence="9">
    <location>
        <begin position="27"/>
        <end position="376"/>
    </location>
</feature>
<dbReference type="PANTHER" id="PTHR11956:SF5">
    <property type="entry name" value="ARGININE--TRNA LIGASE, CYTOPLASMIC"/>
    <property type="match status" value="1"/>
</dbReference>
<keyword evidence="2 8" id="KW-0436">Ligase</keyword>
<dbReference type="Pfam" id="PF00750">
    <property type="entry name" value="tRNA-synt_1d"/>
    <property type="match status" value="1"/>
</dbReference>
<keyword evidence="3 8" id="KW-0547">Nucleotide-binding</keyword>
<keyword evidence="10" id="KW-1185">Reference proteome</keyword>
<evidence type="ECO:0000256" key="3">
    <source>
        <dbReference type="ARBA" id="ARBA00022741"/>
    </source>
</evidence>
<dbReference type="PROSITE" id="PS00178">
    <property type="entry name" value="AA_TRNA_LIGASE_I"/>
    <property type="match status" value="1"/>
</dbReference>
<dbReference type="Gene3D" id="3.40.50.620">
    <property type="entry name" value="HUPs"/>
    <property type="match status" value="1"/>
</dbReference>
<keyword evidence="5 8" id="KW-0648">Protein biosynthesis</keyword>
<gene>
    <name evidence="11" type="primary">LOC104699142</name>
</gene>
<evidence type="ECO:0000259" key="9">
    <source>
        <dbReference type="Pfam" id="PF00750"/>
    </source>
</evidence>
<dbReference type="SUPFAM" id="SSF52374">
    <property type="entry name" value="Nucleotidylyl transferase"/>
    <property type="match status" value="1"/>
</dbReference>
<reference evidence="11" key="2">
    <citation type="submission" date="2025-08" db="UniProtKB">
        <authorList>
            <consortium name="RefSeq"/>
        </authorList>
    </citation>
    <scope>IDENTIFICATION</scope>
    <source>
        <tissue evidence="11">Leaf</tissue>
    </source>
</reference>
<comment type="similarity">
    <text evidence="1 8">Belongs to the class-I aminoacyl-tRNA synthetase family.</text>
</comment>
<accession>A0ABM1RSP3</accession>
<keyword evidence="6 8" id="KW-0030">Aminoacyl-tRNA synthetase</keyword>
<dbReference type="PRINTS" id="PR01038">
    <property type="entry name" value="TRNASYNTHARG"/>
</dbReference>
<dbReference type="Gene3D" id="1.10.730.10">
    <property type="entry name" value="Isoleucyl-tRNA Synthetase, Domain 1"/>
    <property type="match status" value="1"/>
</dbReference>
<dbReference type="InterPro" id="IPR009080">
    <property type="entry name" value="tRNAsynth_Ia_anticodon-bd"/>
</dbReference>
<protein>
    <recommendedName>
        <fullName evidence="7">Arginyl-tRNA synthetase</fullName>
    </recommendedName>
</protein>
<dbReference type="GeneID" id="104699142"/>
<dbReference type="Proteomes" id="UP000694864">
    <property type="component" value="Chromosome 6"/>
</dbReference>
<dbReference type="RefSeq" id="XP_019102031.1">
    <property type="nucleotide sequence ID" value="XM_019246486.1"/>
</dbReference>
<proteinExistence type="inferred from homology"/>
<evidence type="ECO:0000256" key="1">
    <source>
        <dbReference type="ARBA" id="ARBA00005594"/>
    </source>
</evidence>
<name>A0ABM1RSP3_CAMSA</name>
<sequence length="488" mass="55846">MVKSCSVTGSGFINFVISDDYIAKSIENMLINGIDTWAPTLPVKRAVVDFYSPNVAEDMHVGHLRSPIIGETIARLLEYSKVQVLRRNHVGDWGTNAGMLIEYLFEVYPGAASESLTTIGHIQFSYFHSKIKFDEDPHFRKKARRAVVRLQGGDPVYVKAWTKICEISRTESNKIIQQLQVEVEEKGESFYKPYISNMIEELTIKGLVEEIDGARVISIEGSKKPLMLVKRDGGFTYSTKDMAALWYRLNEEKAEWIIFVTDAGQHNHFDKLFKAARKAGWLPTNDTTYPRVSHVGFGVVLGINGRRFNSWHAYNFRLADLLDMAKYYSKGALLERGKDEEWTLEELDETAEAVGYSTMKFADLKNNRLTRYCFSYDQMLCDKGKTAFYLLYAHARICAIIQKSGKDIDELKKEGKLALDHADERALGLFTYFDFRRRLRKRAPNCYRTCCAITYTAYPNSAPDSTTIVRSLVQQRRQAVSYFVKQRG</sequence>
<dbReference type="InterPro" id="IPR035684">
    <property type="entry name" value="ArgRS_core"/>
</dbReference>
<evidence type="ECO:0000256" key="4">
    <source>
        <dbReference type="ARBA" id="ARBA00022840"/>
    </source>
</evidence>
<evidence type="ECO:0000256" key="8">
    <source>
        <dbReference type="RuleBase" id="RU363038"/>
    </source>
</evidence>
<evidence type="ECO:0000313" key="11">
    <source>
        <dbReference type="RefSeq" id="XP_019102031.1"/>
    </source>
</evidence>
<evidence type="ECO:0000256" key="7">
    <source>
        <dbReference type="ARBA" id="ARBA00033033"/>
    </source>
</evidence>
<dbReference type="InterPro" id="IPR014729">
    <property type="entry name" value="Rossmann-like_a/b/a_fold"/>
</dbReference>
<organism evidence="10 11">
    <name type="scientific">Camelina sativa</name>
    <name type="common">False flax</name>
    <name type="synonym">Myagrum sativum</name>
    <dbReference type="NCBI Taxonomy" id="90675"/>
    <lineage>
        <taxon>Eukaryota</taxon>
        <taxon>Viridiplantae</taxon>
        <taxon>Streptophyta</taxon>
        <taxon>Embryophyta</taxon>
        <taxon>Tracheophyta</taxon>
        <taxon>Spermatophyta</taxon>
        <taxon>Magnoliopsida</taxon>
        <taxon>eudicotyledons</taxon>
        <taxon>Gunneridae</taxon>
        <taxon>Pentapetalae</taxon>
        <taxon>rosids</taxon>
        <taxon>malvids</taxon>
        <taxon>Brassicales</taxon>
        <taxon>Brassicaceae</taxon>
        <taxon>Camelineae</taxon>
        <taxon>Camelina</taxon>
    </lineage>
</organism>
<keyword evidence="4 8" id="KW-0067">ATP-binding</keyword>
<dbReference type="InterPro" id="IPR001278">
    <property type="entry name" value="Arg-tRNA-ligase"/>
</dbReference>
<dbReference type="NCBIfam" id="TIGR00456">
    <property type="entry name" value="argS"/>
    <property type="match status" value="1"/>
</dbReference>
<evidence type="ECO:0000256" key="6">
    <source>
        <dbReference type="ARBA" id="ARBA00023146"/>
    </source>
</evidence>